<dbReference type="Gene3D" id="1.10.490.10">
    <property type="entry name" value="Globins"/>
    <property type="match status" value="1"/>
</dbReference>
<proteinExistence type="predicted"/>
<gene>
    <name evidence="5" type="ORF">ENK01_01340</name>
</gene>
<protein>
    <submittedName>
        <fullName evidence="5">Group III truncated hemoglobin</fullName>
    </submittedName>
</protein>
<dbReference type="InterPro" id="IPR012292">
    <property type="entry name" value="Globin/Proto"/>
</dbReference>
<keyword evidence="1" id="KW-0813">Transport</keyword>
<dbReference type="GO" id="GO:0019825">
    <property type="term" value="F:oxygen binding"/>
    <property type="evidence" value="ECO:0007669"/>
    <property type="project" value="InterPro"/>
</dbReference>
<dbReference type="EMBL" id="DROP01000090">
    <property type="protein sequence ID" value="HHI88571.1"/>
    <property type="molecule type" value="Genomic_DNA"/>
</dbReference>
<dbReference type="InterPro" id="IPR001486">
    <property type="entry name" value="Hemoglobin_trunc"/>
</dbReference>
<dbReference type="Pfam" id="PF01152">
    <property type="entry name" value="Bac_globin"/>
    <property type="match status" value="1"/>
</dbReference>
<name>A0A7V5NWH4_9PROT</name>
<keyword evidence="3" id="KW-0479">Metal-binding</keyword>
<evidence type="ECO:0000313" key="5">
    <source>
        <dbReference type="EMBL" id="HHI88571.1"/>
    </source>
</evidence>
<organism evidence="5">
    <name type="scientific">Hellea balneolensis</name>
    <dbReference type="NCBI Taxonomy" id="287478"/>
    <lineage>
        <taxon>Bacteria</taxon>
        <taxon>Pseudomonadati</taxon>
        <taxon>Pseudomonadota</taxon>
        <taxon>Alphaproteobacteria</taxon>
        <taxon>Maricaulales</taxon>
        <taxon>Robiginitomaculaceae</taxon>
        <taxon>Hellea</taxon>
    </lineage>
</organism>
<dbReference type="InterPro" id="IPR009050">
    <property type="entry name" value="Globin-like_sf"/>
</dbReference>
<sequence>MSAEPITEQDICALTKVFYARVRKDQILGPVFNGKIGTDDAVWDKHIAHINDFWSGVFLKTGRFSGNPMSKHAALPGLTPEHFEHWLALFSEAAAQTLSPAKQAIFNETAARIARSLQMGLAFKYAADDIEPNPFLKFDATRPSRKSH</sequence>
<evidence type="ECO:0000256" key="3">
    <source>
        <dbReference type="ARBA" id="ARBA00022723"/>
    </source>
</evidence>
<evidence type="ECO:0000256" key="1">
    <source>
        <dbReference type="ARBA" id="ARBA00022448"/>
    </source>
</evidence>
<evidence type="ECO:0000256" key="2">
    <source>
        <dbReference type="ARBA" id="ARBA00022617"/>
    </source>
</evidence>
<dbReference type="AlphaFoldDB" id="A0A7V5NWH4"/>
<keyword evidence="4" id="KW-0408">Iron</keyword>
<dbReference type="CDD" id="cd08916">
    <property type="entry name" value="TrHb3_P"/>
    <property type="match status" value="1"/>
</dbReference>
<comment type="caution">
    <text evidence="5">The sequence shown here is derived from an EMBL/GenBank/DDBJ whole genome shotgun (WGS) entry which is preliminary data.</text>
</comment>
<dbReference type="Proteomes" id="UP000885806">
    <property type="component" value="Unassembled WGS sequence"/>
</dbReference>
<keyword evidence="2" id="KW-0349">Heme</keyword>
<reference evidence="5" key="1">
    <citation type="journal article" date="2020" name="mSystems">
        <title>Genome- and Community-Level Interaction Insights into Carbon Utilization and Element Cycling Functions of Hydrothermarchaeota in Hydrothermal Sediment.</title>
        <authorList>
            <person name="Zhou Z."/>
            <person name="Liu Y."/>
            <person name="Xu W."/>
            <person name="Pan J."/>
            <person name="Luo Z.H."/>
            <person name="Li M."/>
        </authorList>
    </citation>
    <scope>NUCLEOTIDE SEQUENCE [LARGE SCALE GENOMIC DNA]</scope>
    <source>
        <strain evidence="5">HyVt-538</strain>
    </source>
</reference>
<dbReference type="GO" id="GO:0020037">
    <property type="term" value="F:heme binding"/>
    <property type="evidence" value="ECO:0007669"/>
    <property type="project" value="InterPro"/>
</dbReference>
<dbReference type="SUPFAM" id="SSF46458">
    <property type="entry name" value="Globin-like"/>
    <property type="match status" value="1"/>
</dbReference>
<dbReference type="GO" id="GO:0046872">
    <property type="term" value="F:metal ion binding"/>
    <property type="evidence" value="ECO:0007669"/>
    <property type="project" value="UniProtKB-KW"/>
</dbReference>
<evidence type="ECO:0000256" key="4">
    <source>
        <dbReference type="ARBA" id="ARBA00023004"/>
    </source>
</evidence>
<accession>A0A7V5NWH4</accession>